<dbReference type="RefSeq" id="WP_184435673.1">
    <property type="nucleotide sequence ID" value="NZ_JACIGI010000019.1"/>
</dbReference>
<dbReference type="AlphaFoldDB" id="A0A7W6S0I2"/>
<evidence type="ECO:0000256" key="8">
    <source>
        <dbReference type="ARBA" id="ARBA00038436"/>
    </source>
</evidence>
<name>A0A7W6S0I2_9PROT</name>
<evidence type="ECO:0000256" key="4">
    <source>
        <dbReference type="ARBA" id="ARBA00022519"/>
    </source>
</evidence>
<comment type="similarity">
    <text evidence="8 9">Belongs to the TRAP transporter small permease family.</text>
</comment>
<comment type="caution">
    <text evidence="11">The sequence shown here is derived from an EMBL/GenBank/DDBJ whole genome shotgun (WGS) entry which is preliminary data.</text>
</comment>
<dbReference type="InterPro" id="IPR007387">
    <property type="entry name" value="TRAP_DctQ"/>
</dbReference>
<evidence type="ECO:0000256" key="3">
    <source>
        <dbReference type="ARBA" id="ARBA00022475"/>
    </source>
</evidence>
<dbReference type="Proteomes" id="UP000555728">
    <property type="component" value="Unassembled WGS sequence"/>
</dbReference>
<keyword evidence="4 9" id="KW-0997">Cell inner membrane</keyword>
<feature type="transmembrane region" description="Helical" evidence="9">
    <location>
        <begin position="51"/>
        <end position="72"/>
    </location>
</feature>
<comment type="subcellular location">
    <subcellularLocation>
        <location evidence="1 9">Cell inner membrane</location>
        <topology evidence="1 9">Multi-pass membrane protein</topology>
    </subcellularLocation>
</comment>
<feature type="transmembrane region" description="Helical" evidence="9">
    <location>
        <begin position="21"/>
        <end position="39"/>
    </location>
</feature>
<keyword evidence="2 9" id="KW-0813">Transport</keyword>
<feature type="transmembrane region" description="Helical" evidence="9">
    <location>
        <begin position="93"/>
        <end position="115"/>
    </location>
</feature>
<keyword evidence="6 9" id="KW-1133">Transmembrane helix</keyword>
<evidence type="ECO:0000256" key="7">
    <source>
        <dbReference type="ARBA" id="ARBA00023136"/>
    </source>
</evidence>
<dbReference type="GO" id="GO:0022857">
    <property type="term" value="F:transmembrane transporter activity"/>
    <property type="evidence" value="ECO:0007669"/>
    <property type="project" value="UniProtKB-UniRule"/>
</dbReference>
<reference evidence="11 12" key="1">
    <citation type="submission" date="2020-08" db="EMBL/GenBank/DDBJ databases">
        <title>Genome sequencing of Purple Non-Sulfur Bacteria from various extreme environments.</title>
        <authorList>
            <person name="Mayer M."/>
        </authorList>
    </citation>
    <scope>NUCLEOTIDE SEQUENCE [LARGE SCALE GENOMIC DNA]</scope>
    <source>
        <strain evidence="11 12">JA135</strain>
    </source>
</reference>
<dbReference type="InterPro" id="IPR055348">
    <property type="entry name" value="DctQ"/>
</dbReference>
<dbReference type="PANTHER" id="PTHR35011">
    <property type="entry name" value="2,3-DIKETO-L-GULONATE TRAP TRANSPORTER SMALL PERMEASE PROTEIN YIAM"/>
    <property type="match status" value="1"/>
</dbReference>
<feature type="domain" description="Tripartite ATP-independent periplasmic transporters DctQ component" evidence="10">
    <location>
        <begin position="30"/>
        <end position="163"/>
    </location>
</feature>
<accession>A0A7W6S0I2</accession>
<sequence>MPKAIRHYVRVMDATSRITGRLTMLLIFAMMAVLFWSAVSKNTPGLLPSIWTLEVAQFLMVTYFLVGGAYALQTESHVRMDLLYGMWSRRTKTWVDVFTIFFLIFYLSVLLYGGLSSTSYALEYGERSYSAWRPYMAPIKIIMCLGITLTLLQAFAELFKDIARLRGERLGEPAP</sequence>
<comment type="subunit">
    <text evidence="9">The complex comprises the extracytoplasmic solute receptor protein and the two transmembrane proteins.</text>
</comment>
<proteinExistence type="inferred from homology"/>
<evidence type="ECO:0000256" key="1">
    <source>
        <dbReference type="ARBA" id="ARBA00004429"/>
    </source>
</evidence>
<comment type="function">
    <text evidence="9">Part of the tripartite ATP-independent periplasmic (TRAP) transport system.</text>
</comment>
<keyword evidence="12" id="KW-1185">Reference proteome</keyword>
<evidence type="ECO:0000256" key="5">
    <source>
        <dbReference type="ARBA" id="ARBA00022692"/>
    </source>
</evidence>
<keyword evidence="3" id="KW-1003">Cell membrane</keyword>
<evidence type="ECO:0000256" key="2">
    <source>
        <dbReference type="ARBA" id="ARBA00022448"/>
    </source>
</evidence>
<dbReference type="PANTHER" id="PTHR35011:SF4">
    <property type="entry name" value="SLL1102 PROTEIN"/>
    <property type="match status" value="1"/>
</dbReference>
<evidence type="ECO:0000259" key="10">
    <source>
        <dbReference type="Pfam" id="PF04290"/>
    </source>
</evidence>
<evidence type="ECO:0000256" key="9">
    <source>
        <dbReference type="RuleBase" id="RU369079"/>
    </source>
</evidence>
<evidence type="ECO:0000313" key="12">
    <source>
        <dbReference type="Proteomes" id="UP000555728"/>
    </source>
</evidence>
<dbReference type="GO" id="GO:0005886">
    <property type="term" value="C:plasma membrane"/>
    <property type="evidence" value="ECO:0007669"/>
    <property type="project" value="UniProtKB-SubCell"/>
</dbReference>
<gene>
    <name evidence="11" type="ORF">GGD88_002375</name>
</gene>
<organism evidence="11 12">
    <name type="scientific">Roseospira goensis</name>
    <dbReference type="NCBI Taxonomy" id="391922"/>
    <lineage>
        <taxon>Bacteria</taxon>
        <taxon>Pseudomonadati</taxon>
        <taxon>Pseudomonadota</taxon>
        <taxon>Alphaproteobacteria</taxon>
        <taxon>Rhodospirillales</taxon>
        <taxon>Rhodospirillaceae</taxon>
        <taxon>Roseospira</taxon>
    </lineage>
</organism>
<evidence type="ECO:0000313" key="11">
    <source>
        <dbReference type="EMBL" id="MBB4286640.1"/>
    </source>
</evidence>
<feature type="transmembrane region" description="Helical" evidence="9">
    <location>
        <begin position="135"/>
        <end position="156"/>
    </location>
</feature>
<dbReference type="Pfam" id="PF04290">
    <property type="entry name" value="DctQ"/>
    <property type="match status" value="1"/>
</dbReference>
<evidence type="ECO:0000256" key="6">
    <source>
        <dbReference type="ARBA" id="ARBA00022989"/>
    </source>
</evidence>
<keyword evidence="7 9" id="KW-0472">Membrane</keyword>
<keyword evidence="5 9" id="KW-0812">Transmembrane</keyword>
<protein>
    <recommendedName>
        <fullName evidence="9">TRAP transporter small permease protein</fullName>
    </recommendedName>
</protein>
<dbReference type="EMBL" id="JACIGI010000019">
    <property type="protein sequence ID" value="MBB4286640.1"/>
    <property type="molecule type" value="Genomic_DNA"/>
</dbReference>